<dbReference type="GO" id="GO:0003700">
    <property type="term" value="F:DNA-binding transcription factor activity"/>
    <property type="evidence" value="ECO:0007669"/>
    <property type="project" value="InterPro"/>
</dbReference>
<feature type="domain" description="Response regulatory" evidence="10">
    <location>
        <begin position="3"/>
        <end position="118"/>
    </location>
</feature>
<evidence type="ECO:0000259" key="9">
    <source>
        <dbReference type="PROSITE" id="PS01124"/>
    </source>
</evidence>
<evidence type="ECO:0000256" key="4">
    <source>
        <dbReference type="ARBA" id="ARBA00023012"/>
    </source>
</evidence>
<keyword evidence="3 8" id="KW-0597">Phosphoprotein</keyword>
<dbReference type="InterPro" id="IPR051552">
    <property type="entry name" value="HptR"/>
</dbReference>
<evidence type="ECO:0000256" key="3">
    <source>
        <dbReference type="ARBA" id="ARBA00022553"/>
    </source>
</evidence>
<dbReference type="SUPFAM" id="SSF46689">
    <property type="entry name" value="Homeodomain-like"/>
    <property type="match status" value="2"/>
</dbReference>
<keyword evidence="5" id="KW-0805">Transcription regulation</keyword>
<dbReference type="InterPro" id="IPR011006">
    <property type="entry name" value="CheY-like_superfamily"/>
</dbReference>
<dbReference type="Proteomes" id="UP000288490">
    <property type="component" value="Unassembled WGS sequence"/>
</dbReference>
<organism evidence="11 12">
    <name type="scientific">Vagococcus bubulae</name>
    <dbReference type="NCBI Taxonomy" id="1977868"/>
    <lineage>
        <taxon>Bacteria</taxon>
        <taxon>Bacillati</taxon>
        <taxon>Bacillota</taxon>
        <taxon>Bacilli</taxon>
        <taxon>Lactobacillales</taxon>
        <taxon>Enterococcaceae</taxon>
        <taxon>Vagococcus</taxon>
    </lineage>
</organism>
<evidence type="ECO:0000313" key="12">
    <source>
        <dbReference type="Proteomes" id="UP000288490"/>
    </source>
</evidence>
<evidence type="ECO:0000256" key="5">
    <source>
        <dbReference type="ARBA" id="ARBA00023015"/>
    </source>
</evidence>
<name>A0A429ZMA2_9ENTE</name>
<keyword evidence="12" id="KW-1185">Reference proteome</keyword>
<evidence type="ECO:0000313" key="11">
    <source>
        <dbReference type="EMBL" id="RST94832.1"/>
    </source>
</evidence>
<dbReference type="RefSeq" id="WP_125957061.1">
    <property type="nucleotide sequence ID" value="NZ_JAQEJV010000006.1"/>
</dbReference>
<evidence type="ECO:0000256" key="1">
    <source>
        <dbReference type="ARBA" id="ARBA00004496"/>
    </source>
</evidence>
<evidence type="ECO:0000259" key="10">
    <source>
        <dbReference type="PROSITE" id="PS50110"/>
    </source>
</evidence>
<dbReference type="PROSITE" id="PS01124">
    <property type="entry name" value="HTH_ARAC_FAMILY_2"/>
    <property type="match status" value="1"/>
</dbReference>
<keyword evidence="2" id="KW-0963">Cytoplasm</keyword>
<evidence type="ECO:0000256" key="7">
    <source>
        <dbReference type="ARBA" id="ARBA00023163"/>
    </source>
</evidence>
<dbReference type="GO" id="GO:0043565">
    <property type="term" value="F:sequence-specific DNA binding"/>
    <property type="evidence" value="ECO:0007669"/>
    <property type="project" value="InterPro"/>
</dbReference>
<keyword evidence="7" id="KW-0804">Transcription</keyword>
<accession>A0A429ZMA2</accession>
<keyword evidence="6 11" id="KW-0238">DNA-binding</keyword>
<dbReference type="Gene3D" id="3.40.50.2300">
    <property type="match status" value="1"/>
</dbReference>
<dbReference type="InterPro" id="IPR018060">
    <property type="entry name" value="HTH_AraC"/>
</dbReference>
<dbReference type="PANTHER" id="PTHR42713:SF3">
    <property type="entry name" value="TRANSCRIPTIONAL REGULATORY PROTEIN HPTR"/>
    <property type="match status" value="1"/>
</dbReference>
<dbReference type="GO" id="GO:0005737">
    <property type="term" value="C:cytoplasm"/>
    <property type="evidence" value="ECO:0007669"/>
    <property type="project" value="UniProtKB-SubCell"/>
</dbReference>
<dbReference type="InterPro" id="IPR001789">
    <property type="entry name" value="Sig_transdc_resp-reg_receiver"/>
</dbReference>
<keyword evidence="4" id="KW-0902">Two-component regulatory system</keyword>
<dbReference type="Gene3D" id="1.10.10.60">
    <property type="entry name" value="Homeodomain-like"/>
    <property type="match status" value="2"/>
</dbReference>
<dbReference type="GO" id="GO:0000160">
    <property type="term" value="P:phosphorelay signal transduction system"/>
    <property type="evidence" value="ECO:0007669"/>
    <property type="project" value="UniProtKB-KW"/>
</dbReference>
<comment type="subcellular location">
    <subcellularLocation>
        <location evidence="1">Cytoplasm</location>
    </subcellularLocation>
</comment>
<protein>
    <submittedName>
        <fullName evidence="11">DNA-binding response regulator</fullName>
    </submittedName>
</protein>
<dbReference type="AlphaFoldDB" id="A0A429ZMA2"/>
<evidence type="ECO:0000256" key="8">
    <source>
        <dbReference type="PROSITE-ProRule" id="PRU00169"/>
    </source>
</evidence>
<sequence>MIKIVVAEDEHLIRKWLLTALDFQELNMEIVGVAEDGEEAVALIKKMQPDIVLTDINMPKKNAFELFEETKEIEYRKIILSGYDEFNNAKKAMQYGVIDFLVKPINIVELRTCLVNVSYSIQKENRPTNFVPMTQFDVLKDVRYSRDQVVTQVLAWIKDHYAEKFTIAELAQELNYSESYIYQKVKKHLEMTLNEYLNRYRIKMAVNHLIKKPHLLVYEVAELVGFNDYKYFNQVFKKFVGMSVTEFKEEIL</sequence>
<dbReference type="PANTHER" id="PTHR42713">
    <property type="entry name" value="HISTIDINE KINASE-RELATED"/>
    <property type="match status" value="1"/>
</dbReference>
<dbReference type="SUPFAM" id="SSF52172">
    <property type="entry name" value="CheY-like"/>
    <property type="match status" value="1"/>
</dbReference>
<feature type="domain" description="HTH araC/xylS-type" evidence="9">
    <location>
        <begin position="151"/>
        <end position="250"/>
    </location>
</feature>
<dbReference type="OrthoDB" id="342399at2"/>
<reference evidence="11 12" key="1">
    <citation type="submission" date="2017-05" db="EMBL/GenBank/DDBJ databases">
        <title>Vagococcus spp. assemblies.</title>
        <authorList>
            <person name="Gulvik C.A."/>
        </authorList>
    </citation>
    <scope>NUCLEOTIDE SEQUENCE [LARGE SCALE GENOMIC DNA]</scope>
    <source>
        <strain evidence="11 12">SS1994</strain>
    </source>
</reference>
<dbReference type="Pfam" id="PF00072">
    <property type="entry name" value="Response_reg"/>
    <property type="match status" value="1"/>
</dbReference>
<dbReference type="Pfam" id="PF12833">
    <property type="entry name" value="HTH_18"/>
    <property type="match status" value="1"/>
</dbReference>
<evidence type="ECO:0000256" key="6">
    <source>
        <dbReference type="ARBA" id="ARBA00023125"/>
    </source>
</evidence>
<comment type="caution">
    <text evidence="11">The sequence shown here is derived from an EMBL/GenBank/DDBJ whole genome shotgun (WGS) entry which is preliminary data.</text>
</comment>
<dbReference type="PROSITE" id="PS50110">
    <property type="entry name" value="RESPONSE_REGULATORY"/>
    <property type="match status" value="1"/>
</dbReference>
<gene>
    <name evidence="11" type="ORF">CBF36_04700</name>
</gene>
<dbReference type="SMART" id="SM00342">
    <property type="entry name" value="HTH_ARAC"/>
    <property type="match status" value="1"/>
</dbReference>
<feature type="modified residue" description="4-aspartylphosphate" evidence="8">
    <location>
        <position position="55"/>
    </location>
</feature>
<evidence type="ECO:0000256" key="2">
    <source>
        <dbReference type="ARBA" id="ARBA00022490"/>
    </source>
</evidence>
<dbReference type="SMART" id="SM00448">
    <property type="entry name" value="REC"/>
    <property type="match status" value="1"/>
</dbReference>
<dbReference type="EMBL" id="NGJT01000006">
    <property type="protein sequence ID" value="RST94832.1"/>
    <property type="molecule type" value="Genomic_DNA"/>
</dbReference>
<dbReference type="InterPro" id="IPR009057">
    <property type="entry name" value="Homeodomain-like_sf"/>
</dbReference>
<proteinExistence type="predicted"/>
<dbReference type="CDD" id="cd17536">
    <property type="entry name" value="REC_YesN-like"/>
    <property type="match status" value="1"/>
</dbReference>